<dbReference type="PANTHER" id="PTHR46663">
    <property type="entry name" value="DIGUANYLATE CYCLASE DGCT-RELATED"/>
    <property type="match status" value="1"/>
</dbReference>
<protein>
    <submittedName>
        <fullName evidence="4">Diguanylate cyclase domain-containing protein</fullName>
        <ecNumber evidence="4">2.7.7.65</ecNumber>
    </submittedName>
</protein>
<comment type="caution">
    <text evidence="4">The sequence shown here is derived from an EMBL/GenBank/DDBJ whole genome shotgun (WGS) entry which is preliminary data.</text>
</comment>
<dbReference type="InterPro" id="IPR043128">
    <property type="entry name" value="Rev_trsase/Diguanyl_cyclase"/>
</dbReference>
<evidence type="ECO:0000256" key="1">
    <source>
        <dbReference type="SAM" id="Phobius"/>
    </source>
</evidence>
<dbReference type="EC" id="2.7.7.65" evidence="4"/>
<dbReference type="NCBIfam" id="TIGR00254">
    <property type="entry name" value="GGDEF"/>
    <property type="match status" value="1"/>
</dbReference>
<dbReference type="InterPro" id="IPR029787">
    <property type="entry name" value="Nucleotide_cyclase"/>
</dbReference>
<dbReference type="InterPro" id="IPR000160">
    <property type="entry name" value="GGDEF_dom"/>
</dbReference>
<keyword evidence="5" id="KW-1185">Reference proteome</keyword>
<keyword evidence="1" id="KW-0472">Membrane</keyword>
<keyword evidence="4" id="KW-0808">Transferase</keyword>
<dbReference type="SUPFAM" id="SSF55073">
    <property type="entry name" value="Nucleotide cyclase"/>
    <property type="match status" value="1"/>
</dbReference>
<dbReference type="SMART" id="SM00267">
    <property type="entry name" value="GGDEF"/>
    <property type="match status" value="1"/>
</dbReference>
<keyword evidence="4" id="KW-0548">Nucleotidyltransferase</keyword>
<proteinExistence type="predicted"/>
<dbReference type="CDD" id="cd06225">
    <property type="entry name" value="HAMP"/>
    <property type="match status" value="1"/>
</dbReference>
<feature type="domain" description="GGDEF" evidence="3">
    <location>
        <begin position="305"/>
        <end position="438"/>
    </location>
</feature>
<dbReference type="EMBL" id="JBHMEP010000001">
    <property type="protein sequence ID" value="MFB9133957.1"/>
    <property type="molecule type" value="Genomic_DNA"/>
</dbReference>
<evidence type="ECO:0000313" key="4">
    <source>
        <dbReference type="EMBL" id="MFB9133957.1"/>
    </source>
</evidence>
<feature type="domain" description="HAMP" evidence="2">
    <location>
        <begin position="196"/>
        <end position="249"/>
    </location>
</feature>
<gene>
    <name evidence="4" type="ORF">ACFFUV_03110</name>
</gene>
<dbReference type="Gene3D" id="6.10.340.10">
    <property type="match status" value="1"/>
</dbReference>
<organism evidence="4 5">
    <name type="scientific">Vibrio olivae</name>
    <dbReference type="NCBI Taxonomy" id="1243002"/>
    <lineage>
        <taxon>Bacteria</taxon>
        <taxon>Pseudomonadati</taxon>
        <taxon>Pseudomonadota</taxon>
        <taxon>Gammaproteobacteria</taxon>
        <taxon>Vibrionales</taxon>
        <taxon>Vibrionaceae</taxon>
        <taxon>Vibrio</taxon>
    </lineage>
</organism>
<dbReference type="Pfam" id="PF00990">
    <property type="entry name" value="GGDEF"/>
    <property type="match status" value="1"/>
</dbReference>
<dbReference type="InterPro" id="IPR052163">
    <property type="entry name" value="DGC-Regulatory_Protein"/>
</dbReference>
<accession>A0ABV5HIB1</accession>
<dbReference type="PROSITE" id="PS50887">
    <property type="entry name" value="GGDEF"/>
    <property type="match status" value="1"/>
</dbReference>
<dbReference type="GO" id="GO:0052621">
    <property type="term" value="F:diguanylate cyclase activity"/>
    <property type="evidence" value="ECO:0007669"/>
    <property type="project" value="UniProtKB-EC"/>
</dbReference>
<evidence type="ECO:0000259" key="3">
    <source>
        <dbReference type="PROSITE" id="PS50887"/>
    </source>
</evidence>
<feature type="transmembrane region" description="Helical" evidence="1">
    <location>
        <begin position="173"/>
        <end position="195"/>
    </location>
</feature>
<keyword evidence="1" id="KW-0812">Transmembrane</keyword>
<dbReference type="RefSeq" id="WP_390189602.1">
    <property type="nucleotide sequence ID" value="NZ_JBHMEP010000001.1"/>
</dbReference>
<keyword evidence="1" id="KW-1133">Transmembrane helix</keyword>
<dbReference type="Proteomes" id="UP001589645">
    <property type="component" value="Unassembled WGS sequence"/>
</dbReference>
<dbReference type="CDD" id="cd01949">
    <property type="entry name" value="GGDEF"/>
    <property type="match status" value="1"/>
</dbReference>
<reference evidence="4 5" key="1">
    <citation type="submission" date="2024-09" db="EMBL/GenBank/DDBJ databases">
        <authorList>
            <person name="Sun Q."/>
            <person name="Mori K."/>
        </authorList>
    </citation>
    <scope>NUCLEOTIDE SEQUENCE [LARGE SCALE GENOMIC DNA]</scope>
    <source>
        <strain evidence="4 5">CECT 8064</strain>
    </source>
</reference>
<dbReference type="PANTHER" id="PTHR46663:SF2">
    <property type="entry name" value="GGDEF DOMAIN-CONTAINING PROTEIN"/>
    <property type="match status" value="1"/>
</dbReference>
<evidence type="ECO:0000259" key="2">
    <source>
        <dbReference type="PROSITE" id="PS50885"/>
    </source>
</evidence>
<dbReference type="PROSITE" id="PS50885">
    <property type="entry name" value="HAMP"/>
    <property type="match status" value="1"/>
</dbReference>
<dbReference type="InterPro" id="IPR003660">
    <property type="entry name" value="HAMP_dom"/>
</dbReference>
<evidence type="ECO:0000313" key="5">
    <source>
        <dbReference type="Proteomes" id="UP001589645"/>
    </source>
</evidence>
<dbReference type="Gene3D" id="3.30.70.270">
    <property type="match status" value="1"/>
</dbReference>
<name>A0ABV5HIB1_9VIBR</name>
<sequence length="438" mass="49402">MINSIGNKLVLLFTASILLVVTILLSIGVTYKEQGRIHNELNSLMKIELDIDLMRSQLWVFLQHQDEAAFKHIYQAQRNLDNSLNNFIGDSRYLANVKQMNQSLLGLLEHERQLLLAQESSLEAKPNVRSLSIKPQTLLHSRYNMIMQNMTEEVFYIHQTLLKASAKLQLTNLLATAAVNLIIAIITCGIAWRILKRFNAGSKALKTGIEKLSEGEMSYQMREDAMDREFARLARFFNRMTQSLRDSLVTREELEQQVKIKTAQLERKKQKLQFISEHDPLTGLKNRLAFEKALDNAVIKANRSGVLAVLFIDLDKFKEVNDNKGHDAGDYVLSSIASRLKKSVRSSDFVGRLGGDEFVVCLDLLESFDAVPAKIENLIASLSQPIIYKEQKLEVDVSIGVSYFPQHADNPKGLINAADQAMYRAKTGEGSGYREVGG</sequence>